<dbReference type="EMBL" id="AP025314">
    <property type="protein sequence ID" value="BDD08630.1"/>
    <property type="molecule type" value="Genomic_DNA"/>
</dbReference>
<dbReference type="PANTHER" id="PTHR47618:SF1">
    <property type="entry name" value="BIFUNCTIONAL OLIGORIBONUCLEASE AND PAP PHOSPHATASE NRNA"/>
    <property type="match status" value="1"/>
</dbReference>
<dbReference type="Gene3D" id="3.10.310.30">
    <property type="match status" value="1"/>
</dbReference>
<feature type="domain" description="DHHA1" evidence="2">
    <location>
        <begin position="245"/>
        <end position="320"/>
    </location>
</feature>
<dbReference type="InterPro" id="IPR001667">
    <property type="entry name" value="DDH_dom"/>
</dbReference>
<dbReference type="GO" id="GO:0003676">
    <property type="term" value="F:nucleic acid binding"/>
    <property type="evidence" value="ECO:0007669"/>
    <property type="project" value="InterPro"/>
</dbReference>
<evidence type="ECO:0000259" key="1">
    <source>
        <dbReference type="Pfam" id="PF01368"/>
    </source>
</evidence>
<evidence type="ECO:0000259" key="2">
    <source>
        <dbReference type="Pfam" id="PF02272"/>
    </source>
</evidence>
<dbReference type="InterPro" id="IPR003156">
    <property type="entry name" value="DHHA1_dom"/>
</dbReference>
<dbReference type="AlphaFoldDB" id="A0AAU9CHA7"/>
<evidence type="ECO:0000313" key="3">
    <source>
        <dbReference type="EMBL" id="BDD08630.1"/>
    </source>
</evidence>
<dbReference type="InterPro" id="IPR051319">
    <property type="entry name" value="Oligoribo/pAp-PDE_c-di-AMP_PDE"/>
</dbReference>
<accession>A0AAU9CHA7</accession>
<evidence type="ECO:0000313" key="4">
    <source>
        <dbReference type="Proteomes" id="UP001348817"/>
    </source>
</evidence>
<reference evidence="3 4" key="1">
    <citation type="submission" date="2021-12" db="EMBL/GenBank/DDBJ databases">
        <title>Genome sequencing of bacteria with rrn-lacking chromosome and rrn-plasmid.</title>
        <authorList>
            <person name="Anda M."/>
            <person name="Iwasaki W."/>
        </authorList>
    </citation>
    <scope>NUCLEOTIDE SEQUENCE [LARGE SCALE GENOMIC DNA]</scope>
    <source>
        <strain evidence="3 4">DSM 100852</strain>
    </source>
</reference>
<feature type="domain" description="DDH" evidence="1">
    <location>
        <begin position="16"/>
        <end position="168"/>
    </location>
</feature>
<dbReference type="PANTHER" id="PTHR47618">
    <property type="entry name" value="BIFUNCTIONAL OLIGORIBONUCLEASE AND PAP PHOSPHATASE NRNA"/>
    <property type="match status" value="1"/>
</dbReference>
<dbReference type="Pfam" id="PF01368">
    <property type="entry name" value="DHH"/>
    <property type="match status" value="1"/>
</dbReference>
<sequence length="337" mass="37190">MRNIEALKQMLGTAKNIVIIPHYKPDADALGSCLGLAGMLGKKGHTVKVISPTDYPDFLFWMKGHDQVQVYKEEFREEIRESITKADIVFCLDFSALNRIGALGEFVAEAEGVKIVVDHHLDPEEFADHMIWDTKAAATAELLYQLAAELGDIDLIDPDIADCLYAGIMTDTGSFKHSNTTKNTLLVAAELIGLGADNAKVGSLIYDNNSLDRLKLTGFALSQKLVVHREHRTAFFTLSSNELRRFNAKTGDTEGLVNYALSIKDIVFSALITEREDGVKLSLRSKGKFPVNVFAKNHFNGGGHRNASGGRIDMPLAEAVKYFENLLPKYAEELKNA</sequence>
<dbReference type="Pfam" id="PF02272">
    <property type="entry name" value="DHHA1"/>
    <property type="match status" value="1"/>
</dbReference>
<protein>
    <submittedName>
        <fullName evidence="3">Exopolyphosphatase</fullName>
    </submittedName>
</protein>
<dbReference type="SUPFAM" id="SSF64182">
    <property type="entry name" value="DHH phosphoesterases"/>
    <property type="match status" value="1"/>
</dbReference>
<gene>
    <name evidence="3" type="primary">fjo19</name>
    <name evidence="3" type="ORF">FUAX_10620</name>
</gene>
<dbReference type="InterPro" id="IPR038763">
    <property type="entry name" value="DHH_sf"/>
</dbReference>
<dbReference type="KEGG" id="fax:FUAX_10620"/>
<proteinExistence type="predicted"/>
<keyword evidence="4" id="KW-1185">Reference proteome</keyword>
<organism evidence="3 4">
    <name type="scientific">Fulvitalea axinellae</name>
    <dbReference type="NCBI Taxonomy" id="1182444"/>
    <lineage>
        <taxon>Bacteria</taxon>
        <taxon>Pseudomonadati</taxon>
        <taxon>Bacteroidota</taxon>
        <taxon>Cytophagia</taxon>
        <taxon>Cytophagales</taxon>
        <taxon>Persicobacteraceae</taxon>
        <taxon>Fulvitalea</taxon>
    </lineage>
</organism>
<dbReference type="Proteomes" id="UP001348817">
    <property type="component" value="Chromosome"/>
</dbReference>
<name>A0AAU9CHA7_9BACT</name>
<dbReference type="RefSeq" id="WP_338393876.1">
    <property type="nucleotide sequence ID" value="NZ_AP025314.1"/>
</dbReference>
<dbReference type="Gene3D" id="3.90.1640.10">
    <property type="entry name" value="inorganic pyrophosphatase (n-terminal core)"/>
    <property type="match status" value="1"/>
</dbReference>